<dbReference type="GeneID" id="18870060"/>
<organism evidence="8">
    <name type="scientific">Spathaspora passalidarum (strain NRRL Y-27907 / 11-Y1)</name>
    <dbReference type="NCBI Taxonomy" id="619300"/>
    <lineage>
        <taxon>Eukaryota</taxon>
        <taxon>Fungi</taxon>
        <taxon>Dikarya</taxon>
        <taxon>Ascomycota</taxon>
        <taxon>Saccharomycotina</taxon>
        <taxon>Pichiomycetes</taxon>
        <taxon>Debaryomycetaceae</taxon>
        <taxon>Spathaspora</taxon>
    </lineage>
</organism>
<dbReference type="PANTHER" id="PTHR21367:SF1">
    <property type="entry name" value="ARGINYL-TRNA--PROTEIN TRANSFERASE 1"/>
    <property type="match status" value="1"/>
</dbReference>
<dbReference type="InterPro" id="IPR007471">
    <property type="entry name" value="N-end_Aminoacyl_Trfase_N"/>
</dbReference>
<dbReference type="OMA" id="TCQEYDE"/>
<name>G3AKB4_SPAPN</name>
<dbReference type="STRING" id="619300.G3AKB4"/>
<proteinExistence type="inferred from homology"/>
<dbReference type="GO" id="GO:0006915">
    <property type="term" value="P:apoptotic process"/>
    <property type="evidence" value="ECO:0007669"/>
    <property type="project" value="EnsemblFungi"/>
</dbReference>
<protein>
    <recommendedName>
        <fullName evidence="2">arginyltransferase</fullName>
        <ecNumber evidence="2">2.3.2.8</ecNumber>
    </recommendedName>
</protein>
<dbReference type="Pfam" id="PF04377">
    <property type="entry name" value="ATE_C"/>
    <property type="match status" value="1"/>
</dbReference>
<dbReference type="SUPFAM" id="SSF55729">
    <property type="entry name" value="Acyl-CoA N-acyltransferases (Nat)"/>
    <property type="match status" value="1"/>
</dbReference>
<dbReference type="OrthoDB" id="74183at2759"/>
<evidence type="ECO:0000313" key="8">
    <source>
        <dbReference type="Proteomes" id="UP000000709"/>
    </source>
</evidence>
<evidence type="ECO:0000256" key="2">
    <source>
        <dbReference type="ARBA" id="ARBA00012025"/>
    </source>
</evidence>
<evidence type="ECO:0000256" key="4">
    <source>
        <dbReference type="ARBA" id="ARBA00023315"/>
    </source>
</evidence>
<dbReference type="InterPro" id="IPR007472">
    <property type="entry name" value="N-end_Aminoacyl_Trfase_C"/>
</dbReference>
<sequence length="481" mass="55968">MPIVMDTPRNLSERRCGYCHGSKPDYFALESVKNHHDSNTHSQSVILGTSVLSMSSKDYDELINMGFRRSGIFLYKPDLLRTCCRQYTIRTRFDYLKLTKEHRKVINRFVKEICPEMVPNHEPKKGIAFDFSKLIKAQQKSTRFRTRFEPSGFSQEKYELFKKYQISVHGDKPEEVEEKSFRRFLCDSPFPMSEVTGNEQQFAFLQNWVKNWQPDQENPTSPNRRIGPTHELYYLDDKLIAFSVLDFLPTGVSSIYFVWDPDYAHLSLGTLSGLKEIQMCHELNLGYYYLGYYIDDCTKMKYKAKFGGEVLDVCNEVYFPMDMVKPYMANGRLFVIGDKEENVNHELELDNDGHPVDYTESPFFQRPLINIAESLYNSPDIKEAARMAGELLKRKYQIAHSAFEPNNIPLIAPGIIPLTQILTWLQTGIIDNNFQVKIFYSYENITDSFIWKELTAEERAIVVDCIRLFGLDKVQNGLIIM</sequence>
<dbReference type="InParanoid" id="G3AKB4"/>
<dbReference type="EC" id="2.3.2.8" evidence="2"/>
<accession>G3AKB4</accession>
<keyword evidence="3" id="KW-0808">Transferase</keyword>
<dbReference type="GO" id="GO:0005737">
    <property type="term" value="C:cytoplasm"/>
    <property type="evidence" value="ECO:0007669"/>
    <property type="project" value="TreeGrafter"/>
</dbReference>
<evidence type="ECO:0000256" key="1">
    <source>
        <dbReference type="ARBA" id="ARBA00009991"/>
    </source>
</evidence>
<evidence type="ECO:0000256" key="3">
    <source>
        <dbReference type="ARBA" id="ARBA00022679"/>
    </source>
</evidence>
<dbReference type="PANTHER" id="PTHR21367">
    <property type="entry name" value="ARGININE-TRNA-PROTEIN TRANSFERASE 1"/>
    <property type="match status" value="1"/>
</dbReference>
<evidence type="ECO:0000259" key="5">
    <source>
        <dbReference type="Pfam" id="PF04376"/>
    </source>
</evidence>
<dbReference type="RefSeq" id="XP_007375089.1">
    <property type="nucleotide sequence ID" value="XM_007375027.1"/>
</dbReference>
<dbReference type="AlphaFoldDB" id="G3AKB4"/>
<dbReference type="Proteomes" id="UP000000709">
    <property type="component" value="Unassembled WGS sequence"/>
</dbReference>
<keyword evidence="8" id="KW-1185">Reference proteome</keyword>
<dbReference type="InterPro" id="IPR016181">
    <property type="entry name" value="Acyl_CoA_acyltransferase"/>
</dbReference>
<dbReference type="KEGG" id="spaa:SPAPADRAFT_137606"/>
<feature type="domain" description="N-end rule aminoacyl transferase C-terminal" evidence="6">
    <location>
        <begin position="156"/>
        <end position="307"/>
    </location>
</feature>
<evidence type="ECO:0000259" key="6">
    <source>
        <dbReference type="Pfam" id="PF04377"/>
    </source>
</evidence>
<dbReference type="InterPro" id="IPR030700">
    <property type="entry name" value="N-end_Aminoacyl_Trfase"/>
</dbReference>
<dbReference type="GO" id="GO:0004057">
    <property type="term" value="F:arginyl-tRNA--protein transferase activity"/>
    <property type="evidence" value="ECO:0007669"/>
    <property type="project" value="UniProtKB-EC"/>
</dbReference>
<feature type="domain" description="N-end aminoacyl transferase N-terminal" evidence="5">
    <location>
        <begin position="15"/>
        <end position="104"/>
    </location>
</feature>
<dbReference type="HOGENOM" id="CLU_020349_2_2_1"/>
<dbReference type="FunCoup" id="G3AKB4">
    <property type="interactions" value="633"/>
</dbReference>
<dbReference type="Pfam" id="PF04376">
    <property type="entry name" value="ATE_N"/>
    <property type="match status" value="1"/>
</dbReference>
<gene>
    <name evidence="7" type="ORF">SPAPADRAFT_137606</name>
</gene>
<evidence type="ECO:0000313" key="7">
    <source>
        <dbReference type="EMBL" id="EGW33574.1"/>
    </source>
</evidence>
<dbReference type="eggNOG" id="KOG1193">
    <property type="taxonomic scope" value="Eukaryota"/>
</dbReference>
<dbReference type="EMBL" id="GL996501">
    <property type="protein sequence ID" value="EGW33574.1"/>
    <property type="molecule type" value="Genomic_DNA"/>
</dbReference>
<dbReference type="GO" id="GO:0071596">
    <property type="term" value="P:ubiquitin-dependent protein catabolic process via the N-end rule pathway"/>
    <property type="evidence" value="ECO:0007669"/>
    <property type="project" value="EnsemblFungi"/>
</dbReference>
<reference evidence="7 8" key="1">
    <citation type="journal article" date="2011" name="Proc. Natl. Acad. Sci. U.S.A.">
        <title>Comparative genomics of xylose-fermenting fungi for enhanced biofuel production.</title>
        <authorList>
            <person name="Wohlbach D.J."/>
            <person name="Kuo A."/>
            <person name="Sato T.K."/>
            <person name="Potts K.M."/>
            <person name="Salamov A.A."/>
            <person name="LaButti K.M."/>
            <person name="Sun H."/>
            <person name="Clum A."/>
            <person name="Pangilinan J.L."/>
            <person name="Lindquist E.A."/>
            <person name="Lucas S."/>
            <person name="Lapidus A."/>
            <person name="Jin M."/>
            <person name="Gunawan C."/>
            <person name="Balan V."/>
            <person name="Dale B.E."/>
            <person name="Jeffries T.W."/>
            <person name="Zinkel R."/>
            <person name="Barry K.W."/>
            <person name="Grigoriev I.V."/>
            <person name="Gasch A.P."/>
        </authorList>
    </citation>
    <scope>NUCLEOTIDE SEQUENCE [LARGE SCALE GENOMIC DNA]</scope>
    <source>
        <strain evidence="8">NRRL Y-27907 / 11-Y1</strain>
    </source>
</reference>
<comment type="similarity">
    <text evidence="1">Belongs to the R-transferase family.</text>
</comment>
<keyword evidence="4" id="KW-0012">Acyltransferase</keyword>